<dbReference type="Proteomes" id="UP000031443">
    <property type="component" value="Unassembled WGS sequence"/>
</dbReference>
<reference evidence="2" key="1">
    <citation type="journal article" date="2013" name="Nat. Genet.">
        <title>The draft genomes of soft-shell turtle and green sea turtle yield insights into the development and evolution of the turtle-specific body plan.</title>
        <authorList>
            <person name="Wang Z."/>
            <person name="Pascual-Anaya J."/>
            <person name="Zadissa A."/>
            <person name="Li W."/>
            <person name="Niimura Y."/>
            <person name="Huang Z."/>
            <person name="Li C."/>
            <person name="White S."/>
            <person name="Xiong Z."/>
            <person name="Fang D."/>
            <person name="Wang B."/>
            <person name="Ming Y."/>
            <person name="Chen Y."/>
            <person name="Zheng Y."/>
            <person name="Kuraku S."/>
            <person name="Pignatelli M."/>
            <person name="Herrero J."/>
            <person name="Beal K."/>
            <person name="Nozawa M."/>
            <person name="Li Q."/>
            <person name="Wang J."/>
            <person name="Zhang H."/>
            <person name="Yu L."/>
            <person name="Shigenobu S."/>
            <person name="Wang J."/>
            <person name="Liu J."/>
            <person name="Flicek P."/>
            <person name="Searle S."/>
            <person name="Wang J."/>
            <person name="Kuratani S."/>
            <person name="Yin Y."/>
            <person name="Aken B."/>
            <person name="Zhang G."/>
            <person name="Irie N."/>
        </authorList>
    </citation>
    <scope>NUCLEOTIDE SEQUENCE [LARGE SCALE GENOMIC DNA]</scope>
</reference>
<evidence type="ECO:0000313" key="2">
    <source>
        <dbReference type="Proteomes" id="UP000031443"/>
    </source>
</evidence>
<dbReference type="Gene3D" id="1.10.287.3160">
    <property type="match status" value="1"/>
</dbReference>
<keyword evidence="2" id="KW-1185">Reference proteome</keyword>
<name>M7CC70_CHEMY</name>
<dbReference type="EMBL" id="KB520249">
    <property type="protein sequence ID" value="EMP38312.1"/>
    <property type="molecule type" value="Genomic_DNA"/>
</dbReference>
<organism evidence="1 2">
    <name type="scientific">Chelonia mydas</name>
    <name type="common">Green sea-turtle</name>
    <name type="synonym">Chelonia agassizi</name>
    <dbReference type="NCBI Taxonomy" id="8469"/>
    <lineage>
        <taxon>Eukaryota</taxon>
        <taxon>Metazoa</taxon>
        <taxon>Chordata</taxon>
        <taxon>Craniata</taxon>
        <taxon>Vertebrata</taxon>
        <taxon>Euteleostomi</taxon>
        <taxon>Archelosauria</taxon>
        <taxon>Testudinata</taxon>
        <taxon>Testudines</taxon>
        <taxon>Cryptodira</taxon>
        <taxon>Durocryptodira</taxon>
        <taxon>Americhelydia</taxon>
        <taxon>Chelonioidea</taxon>
        <taxon>Cheloniidae</taxon>
        <taxon>Chelonia</taxon>
    </lineage>
</organism>
<proteinExistence type="predicted"/>
<accession>M7CC70</accession>
<sequence>MDSGRGQSRVQCWWTPQEDLEEELYLPSTLDTYEAVRDLIAMTAPSPAPQMRTPAPIQTSAHVPAPSAALTTPLYVASMMMLRVTPSPAPFTLVLLVVPALQSRGLFGTGGILATPVAGPSTMAFWTLSAYHQGQSCIAGIHTRCIRTSATLVSRHTPRALEDPVALDAADSAARTIATAITMRRSTWLQVSGIPPEVQNAIQDLPFDCVGLFAQNSDSHLHSLKDSQVTQVFGDPHPSTPKRAI</sequence>
<dbReference type="AlphaFoldDB" id="M7CC70"/>
<protein>
    <submittedName>
        <fullName evidence="1">Uncharacterized protein</fullName>
    </submittedName>
</protein>
<gene>
    <name evidence="1" type="ORF">UY3_04521</name>
</gene>
<evidence type="ECO:0000313" key="1">
    <source>
        <dbReference type="EMBL" id="EMP38312.1"/>
    </source>
</evidence>